<evidence type="ECO:0000313" key="3">
    <source>
        <dbReference type="Proteomes" id="UP000647017"/>
    </source>
</evidence>
<proteinExistence type="predicted"/>
<feature type="domain" description="AB hydrolase-1" evidence="1">
    <location>
        <begin position="14"/>
        <end position="246"/>
    </location>
</feature>
<dbReference type="SUPFAM" id="SSF53474">
    <property type="entry name" value="alpha/beta-Hydrolases"/>
    <property type="match status" value="1"/>
</dbReference>
<dbReference type="Gene3D" id="3.40.50.1820">
    <property type="entry name" value="alpha/beta hydrolase"/>
    <property type="match status" value="1"/>
</dbReference>
<dbReference type="GO" id="GO:0016787">
    <property type="term" value="F:hydrolase activity"/>
    <property type="evidence" value="ECO:0007669"/>
    <property type="project" value="UniProtKB-KW"/>
</dbReference>
<dbReference type="InterPro" id="IPR029058">
    <property type="entry name" value="AB_hydrolase_fold"/>
</dbReference>
<evidence type="ECO:0000313" key="2">
    <source>
        <dbReference type="EMBL" id="GIJ11912.1"/>
    </source>
</evidence>
<comment type="caution">
    <text evidence="2">The sequence shown here is derived from an EMBL/GenBank/DDBJ whole genome shotgun (WGS) entry which is preliminary data.</text>
</comment>
<name>A0ABQ4I1Y7_9ACTN</name>
<dbReference type="PANTHER" id="PTHR46438:SF11">
    <property type="entry name" value="LIPASE-RELATED"/>
    <property type="match status" value="1"/>
</dbReference>
<evidence type="ECO:0000259" key="1">
    <source>
        <dbReference type="Pfam" id="PF12697"/>
    </source>
</evidence>
<dbReference type="Pfam" id="PF12697">
    <property type="entry name" value="Abhydrolase_6"/>
    <property type="match status" value="1"/>
</dbReference>
<dbReference type="RefSeq" id="WP_204012860.1">
    <property type="nucleotide sequence ID" value="NZ_JBHLZS010000019.1"/>
</dbReference>
<dbReference type="EMBL" id="BOOZ01000040">
    <property type="protein sequence ID" value="GIJ11912.1"/>
    <property type="molecule type" value="Genomic_DNA"/>
</dbReference>
<dbReference type="InterPro" id="IPR000073">
    <property type="entry name" value="AB_hydrolase_1"/>
</dbReference>
<organism evidence="2 3">
    <name type="scientific">Micromonospora andamanensis</name>
    <dbReference type="NCBI Taxonomy" id="1287068"/>
    <lineage>
        <taxon>Bacteria</taxon>
        <taxon>Bacillati</taxon>
        <taxon>Actinomycetota</taxon>
        <taxon>Actinomycetes</taxon>
        <taxon>Micromonosporales</taxon>
        <taxon>Micromonosporaceae</taxon>
        <taxon>Micromonospora</taxon>
    </lineage>
</organism>
<accession>A0ABQ4I1Y7</accession>
<gene>
    <name evidence="2" type="ORF">Van01_51260</name>
</gene>
<keyword evidence="2" id="KW-0378">Hydrolase</keyword>
<reference evidence="2 3" key="1">
    <citation type="submission" date="2021-01" db="EMBL/GenBank/DDBJ databases">
        <title>Whole genome shotgun sequence of Verrucosispora andamanensis NBRC 109075.</title>
        <authorList>
            <person name="Komaki H."/>
            <person name="Tamura T."/>
        </authorList>
    </citation>
    <scope>NUCLEOTIDE SEQUENCE [LARGE SCALE GENOMIC DNA]</scope>
    <source>
        <strain evidence="2 3">NBRC 109075</strain>
    </source>
</reference>
<dbReference type="PANTHER" id="PTHR46438">
    <property type="entry name" value="ALPHA/BETA-HYDROLASES SUPERFAMILY PROTEIN"/>
    <property type="match status" value="1"/>
</dbReference>
<sequence length="258" mass="27222">MYVVRDGPRHAPPLVLIHGSGATNAFWGPVVPALAGDHHVIRIDLPGHGQSPPASSYEVPAQADRVAAALDGLGIRNASVAAHSSGGYVATALATGRPDLVRMLTLISSGPSLDAVSPQPVLLRALLAPPLGPLLWAVRSDAMVRRAVVATCARPVAVPDDVVAGLRATGYRTTRRVLQQHTSYLRQRTLPERLAGLEVPVLVIFGSADPRWDPTSVRQYEAVPQARIEVLAGVGHLPMLEAPEEVGELILAAALQQP</sequence>
<dbReference type="Proteomes" id="UP000647017">
    <property type="component" value="Unassembled WGS sequence"/>
</dbReference>
<keyword evidence="3" id="KW-1185">Reference proteome</keyword>
<protein>
    <submittedName>
        <fullName evidence="2">Alpha/beta hydrolase</fullName>
    </submittedName>
</protein>